<proteinExistence type="predicted"/>
<protein>
    <submittedName>
        <fullName evidence="5">Putative flocculation protein FLO11</fullName>
    </submittedName>
</protein>
<feature type="domain" description="VWFD" evidence="4">
    <location>
        <begin position="145"/>
        <end position="198"/>
    </location>
</feature>
<evidence type="ECO:0000313" key="5">
    <source>
        <dbReference type="EMBL" id="PIK57125.1"/>
    </source>
</evidence>
<evidence type="ECO:0000256" key="3">
    <source>
        <dbReference type="SAM" id="MobiDB-lite"/>
    </source>
</evidence>
<dbReference type="AlphaFoldDB" id="A0A2G8LA88"/>
<evidence type="ECO:0000259" key="4">
    <source>
        <dbReference type="Pfam" id="PF00094"/>
    </source>
</evidence>
<evidence type="ECO:0000256" key="2">
    <source>
        <dbReference type="ARBA" id="ARBA00023180"/>
    </source>
</evidence>
<comment type="caution">
    <text evidence="5">The sequence shown here is derived from an EMBL/GenBank/DDBJ whole genome shotgun (WGS) entry which is preliminary data.</text>
</comment>
<dbReference type="InterPro" id="IPR001846">
    <property type="entry name" value="VWF_type-D"/>
</dbReference>
<organism evidence="5 6">
    <name type="scientific">Stichopus japonicus</name>
    <name type="common">Sea cucumber</name>
    <dbReference type="NCBI Taxonomy" id="307972"/>
    <lineage>
        <taxon>Eukaryota</taxon>
        <taxon>Metazoa</taxon>
        <taxon>Echinodermata</taxon>
        <taxon>Eleutherozoa</taxon>
        <taxon>Echinozoa</taxon>
        <taxon>Holothuroidea</taxon>
        <taxon>Aspidochirotacea</taxon>
        <taxon>Aspidochirotida</taxon>
        <taxon>Stichopodidae</taxon>
        <taxon>Apostichopus</taxon>
    </lineage>
</organism>
<dbReference type="PANTHER" id="PTHR11339">
    <property type="entry name" value="EXTRACELLULAR MATRIX GLYCOPROTEIN RELATED"/>
    <property type="match status" value="1"/>
</dbReference>
<keyword evidence="1" id="KW-1015">Disulfide bond</keyword>
<feature type="region of interest" description="Disordered" evidence="3">
    <location>
        <begin position="1"/>
        <end position="29"/>
    </location>
</feature>
<keyword evidence="6" id="KW-1185">Reference proteome</keyword>
<sequence>MQTTDVVSKTTTEQSTITGVKSSDPNFTTDDMVRTSEYHSTDEEVSTVVSTDNGFLDITTIAPVTPRLTKSYRYGNAFGNVNFKTFDGRNFSIDGSDLFVGCKSRFQDVCLNSEFCNFKLFIQLEKNTDVGMSEIVKLKIELKFVKEILETNLGLQVRWITHHGCVSVGLTSSWKNKVDGLLGNFNGEPDDDFADNTGKIQTLNQFVKSFVIKQEGTSDGNFANDHTCRDNATMSSAVYRCSILTDKSEISTANRTVTKDKIHGNAGLFCWTWAAILGEGGIYPPMKMGGGDVIHHIPPPNARDKNIFMPIFMHHLDCTALF</sequence>
<evidence type="ECO:0000256" key="1">
    <source>
        <dbReference type="ARBA" id="ARBA00023157"/>
    </source>
</evidence>
<dbReference type="Pfam" id="PF00094">
    <property type="entry name" value="VWD"/>
    <property type="match status" value="1"/>
</dbReference>
<evidence type="ECO:0000313" key="6">
    <source>
        <dbReference type="Proteomes" id="UP000230750"/>
    </source>
</evidence>
<accession>A0A2G8LA88</accession>
<dbReference type="InterPro" id="IPR050780">
    <property type="entry name" value="Mucin_vWF_Thrombospondin_sf"/>
</dbReference>
<dbReference type="Proteomes" id="UP000230750">
    <property type="component" value="Unassembled WGS sequence"/>
</dbReference>
<name>A0A2G8LA88_STIJA</name>
<dbReference type="PANTHER" id="PTHR11339:SF402">
    <property type="entry name" value="VWFD DOMAIN-CONTAINING PROTEIN"/>
    <property type="match status" value="1"/>
</dbReference>
<gene>
    <name evidence="5" type="ORF">BSL78_05943</name>
</gene>
<keyword evidence="2" id="KW-0325">Glycoprotein</keyword>
<reference evidence="5 6" key="1">
    <citation type="journal article" date="2017" name="PLoS Biol.">
        <title>The sea cucumber genome provides insights into morphological evolution and visceral regeneration.</title>
        <authorList>
            <person name="Zhang X."/>
            <person name="Sun L."/>
            <person name="Yuan J."/>
            <person name="Sun Y."/>
            <person name="Gao Y."/>
            <person name="Zhang L."/>
            <person name="Li S."/>
            <person name="Dai H."/>
            <person name="Hamel J.F."/>
            <person name="Liu C."/>
            <person name="Yu Y."/>
            <person name="Liu S."/>
            <person name="Lin W."/>
            <person name="Guo K."/>
            <person name="Jin S."/>
            <person name="Xu P."/>
            <person name="Storey K.B."/>
            <person name="Huan P."/>
            <person name="Zhang T."/>
            <person name="Zhou Y."/>
            <person name="Zhang J."/>
            <person name="Lin C."/>
            <person name="Li X."/>
            <person name="Xing L."/>
            <person name="Huo D."/>
            <person name="Sun M."/>
            <person name="Wang L."/>
            <person name="Mercier A."/>
            <person name="Li F."/>
            <person name="Yang H."/>
            <person name="Xiang J."/>
        </authorList>
    </citation>
    <scope>NUCLEOTIDE SEQUENCE [LARGE SCALE GENOMIC DNA]</scope>
    <source>
        <strain evidence="5">Shaxun</strain>
        <tissue evidence="5">Muscle</tissue>
    </source>
</reference>
<dbReference type="EMBL" id="MRZV01000152">
    <property type="protein sequence ID" value="PIK57125.1"/>
    <property type="molecule type" value="Genomic_DNA"/>
</dbReference>